<dbReference type="InterPro" id="IPR036645">
    <property type="entry name" value="Elafin-like_sf"/>
</dbReference>
<dbReference type="Pfam" id="PF00095">
    <property type="entry name" value="WAP"/>
    <property type="match status" value="1"/>
</dbReference>
<feature type="signal peptide" evidence="5">
    <location>
        <begin position="1"/>
        <end position="22"/>
    </location>
</feature>
<evidence type="ECO:0000256" key="2">
    <source>
        <dbReference type="ARBA" id="ARBA00023022"/>
    </source>
</evidence>
<dbReference type="Proteomes" id="UP000472273">
    <property type="component" value="Unplaced"/>
</dbReference>
<feature type="domain" description="WAP" evidence="6">
    <location>
        <begin position="34"/>
        <end position="81"/>
    </location>
</feature>
<dbReference type="SMART" id="SM00217">
    <property type="entry name" value="WAP"/>
    <property type="match status" value="1"/>
</dbReference>
<evidence type="ECO:0000256" key="1">
    <source>
        <dbReference type="ARBA" id="ARBA00022529"/>
    </source>
</evidence>
<evidence type="ECO:0000256" key="3">
    <source>
        <dbReference type="ARBA" id="ARBA00023157"/>
    </source>
</evidence>
<dbReference type="OMA" id="CPGHEKC"/>
<dbReference type="SUPFAM" id="SSF57256">
    <property type="entry name" value="Elafin-like"/>
    <property type="match status" value="1"/>
</dbReference>
<keyword evidence="8" id="KW-1185">Reference proteome</keyword>
<dbReference type="Ensembl" id="ENSPTXT00000024588.1">
    <property type="protein sequence ID" value="ENSPTXP00000023849.1"/>
    <property type="gene ID" value="ENSPTXG00000016567.1"/>
</dbReference>
<dbReference type="Gene3D" id="4.10.75.10">
    <property type="entry name" value="Elafin-like"/>
    <property type="match status" value="1"/>
</dbReference>
<accession>A0A670ZM75</accession>
<dbReference type="GO" id="GO:0030414">
    <property type="term" value="F:peptidase inhibitor activity"/>
    <property type="evidence" value="ECO:0007669"/>
    <property type="project" value="InterPro"/>
</dbReference>
<keyword evidence="2" id="KW-0044">Antibiotic</keyword>
<organism evidence="7 8">
    <name type="scientific">Pseudonaja textilis</name>
    <name type="common">Eastern brown snake</name>
    <dbReference type="NCBI Taxonomy" id="8673"/>
    <lineage>
        <taxon>Eukaryota</taxon>
        <taxon>Metazoa</taxon>
        <taxon>Chordata</taxon>
        <taxon>Craniata</taxon>
        <taxon>Vertebrata</taxon>
        <taxon>Euteleostomi</taxon>
        <taxon>Lepidosauria</taxon>
        <taxon>Squamata</taxon>
        <taxon>Bifurcata</taxon>
        <taxon>Unidentata</taxon>
        <taxon>Episquamata</taxon>
        <taxon>Toxicofera</taxon>
        <taxon>Serpentes</taxon>
        <taxon>Colubroidea</taxon>
        <taxon>Elapidae</taxon>
        <taxon>Hydrophiinae</taxon>
        <taxon>Pseudonaja</taxon>
    </lineage>
</organism>
<evidence type="ECO:0000256" key="4">
    <source>
        <dbReference type="ARBA" id="ARBA00035122"/>
    </source>
</evidence>
<dbReference type="PROSITE" id="PS51390">
    <property type="entry name" value="WAP"/>
    <property type="match status" value="1"/>
</dbReference>
<reference evidence="7" key="1">
    <citation type="submission" date="2025-08" db="UniProtKB">
        <authorList>
            <consortium name="Ensembl"/>
        </authorList>
    </citation>
    <scope>IDENTIFICATION</scope>
</reference>
<dbReference type="GO" id="GO:0042742">
    <property type="term" value="P:defense response to bacterium"/>
    <property type="evidence" value="ECO:0007669"/>
    <property type="project" value="UniProtKB-KW"/>
</dbReference>
<name>A0A670ZM75_PSETE</name>
<keyword evidence="3" id="KW-1015">Disulfide bond</keyword>
<protein>
    <recommendedName>
        <fullName evidence="6">WAP domain-containing protein</fullName>
    </recommendedName>
</protein>
<dbReference type="GO" id="GO:0005576">
    <property type="term" value="C:extracellular region"/>
    <property type="evidence" value="ECO:0007669"/>
    <property type="project" value="InterPro"/>
</dbReference>
<evidence type="ECO:0000313" key="8">
    <source>
        <dbReference type="Proteomes" id="UP000472273"/>
    </source>
</evidence>
<comment type="similarity">
    <text evidence="4">Belongs to the venom waprin family.</text>
</comment>
<sequence>MKSPSFWLLLGMVTSMAEQGRGGEWVPLQLSSWWPGKAGRCPAGSAQQPLPSKLYCLSDASCPGHEKCCILGWMRICVQPALGKEGCKGGRGCLVAPPPTGPLASLVLKAA</sequence>
<reference evidence="7" key="2">
    <citation type="submission" date="2025-09" db="UniProtKB">
        <authorList>
            <consortium name="Ensembl"/>
        </authorList>
    </citation>
    <scope>IDENTIFICATION</scope>
</reference>
<dbReference type="InterPro" id="IPR008197">
    <property type="entry name" value="WAP_dom"/>
</dbReference>
<evidence type="ECO:0000259" key="6">
    <source>
        <dbReference type="PROSITE" id="PS51390"/>
    </source>
</evidence>
<evidence type="ECO:0000256" key="5">
    <source>
        <dbReference type="SAM" id="SignalP"/>
    </source>
</evidence>
<feature type="chain" id="PRO_5025541790" description="WAP domain-containing protein" evidence="5">
    <location>
        <begin position="23"/>
        <end position="111"/>
    </location>
</feature>
<dbReference type="GeneTree" id="ENSGT00960000191883"/>
<dbReference type="AlphaFoldDB" id="A0A670ZM75"/>
<proteinExistence type="inferred from homology"/>
<evidence type="ECO:0000313" key="7">
    <source>
        <dbReference type="Ensembl" id="ENSPTXP00000023849.1"/>
    </source>
</evidence>
<keyword evidence="5" id="KW-0732">Signal</keyword>
<keyword evidence="1" id="KW-0929">Antimicrobial</keyword>